<evidence type="ECO:0000313" key="1">
    <source>
        <dbReference type="EMBL" id="OIR14865.1"/>
    </source>
</evidence>
<dbReference type="SUPFAM" id="SSF52540">
    <property type="entry name" value="P-loop containing nucleoside triphosphate hydrolases"/>
    <property type="match status" value="1"/>
</dbReference>
<dbReference type="AlphaFoldDB" id="A0A1J5T1X1"/>
<dbReference type="Gene3D" id="3.40.50.300">
    <property type="entry name" value="P-loop containing nucleotide triphosphate hydrolases"/>
    <property type="match status" value="1"/>
</dbReference>
<dbReference type="PANTHER" id="PTHR39206">
    <property type="entry name" value="SLL8004 PROTEIN"/>
    <property type="match status" value="1"/>
</dbReference>
<accession>A0A1J5T1X1</accession>
<dbReference type="InterPro" id="IPR027417">
    <property type="entry name" value="P-loop_NTPase"/>
</dbReference>
<name>A0A1J5T1X1_9ZZZZ</name>
<protein>
    <submittedName>
        <fullName evidence="1">Uncharacterized protein</fullName>
    </submittedName>
</protein>
<organism evidence="1">
    <name type="scientific">mine drainage metagenome</name>
    <dbReference type="NCBI Taxonomy" id="410659"/>
    <lineage>
        <taxon>unclassified sequences</taxon>
        <taxon>metagenomes</taxon>
        <taxon>ecological metagenomes</taxon>
    </lineage>
</organism>
<dbReference type="Pfam" id="PF13671">
    <property type="entry name" value="AAA_33"/>
    <property type="match status" value="1"/>
</dbReference>
<dbReference type="EMBL" id="MLJW01000010">
    <property type="protein sequence ID" value="OIR14865.1"/>
    <property type="molecule type" value="Genomic_DNA"/>
</dbReference>
<dbReference type="PANTHER" id="PTHR39206:SF1">
    <property type="entry name" value="SLL8004 PROTEIN"/>
    <property type="match status" value="1"/>
</dbReference>
<sequence length="216" mass="23491">MSAEPFVITVLAGVNGAGKSSVGGAHLEQNGGDYYNPDVVARSAREASPSLIAQEANAYAWNRGRALLEAAIAGRRDFTFETTLGDETITKLLIEAARKGATLNLWYAGLSSVELHIKRVAARVKKGGHRIPEPDIRNRWVSSHLNLIRLLPHVTTLRVYDNSVERDPHKGEAPEPKLVLSVTNGAIDFPGRDEVKDTPDWAKPIVVAAFKILPQA</sequence>
<gene>
    <name evidence="1" type="ORF">GALL_39810</name>
</gene>
<reference evidence="1" key="1">
    <citation type="submission" date="2016-10" db="EMBL/GenBank/DDBJ databases">
        <title>Sequence of Gallionella enrichment culture.</title>
        <authorList>
            <person name="Poehlein A."/>
            <person name="Muehling M."/>
            <person name="Daniel R."/>
        </authorList>
    </citation>
    <scope>NUCLEOTIDE SEQUENCE</scope>
</reference>
<proteinExistence type="predicted"/>
<comment type="caution">
    <text evidence="1">The sequence shown here is derived from an EMBL/GenBank/DDBJ whole genome shotgun (WGS) entry which is preliminary data.</text>
</comment>